<organism evidence="1">
    <name type="scientific">marine metagenome</name>
    <dbReference type="NCBI Taxonomy" id="408172"/>
    <lineage>
        <taxon>unclassified sequences</taxon>
        <taxon>metagenomes</taxon>
        <taxon>ecological metagenomes</taxon>
    </lineage>
</organism>
<reference evidence="1" key="1">
    <citation type="submission" date="2018-05" db="EMBL/GenBank/DDBJ databases">
        <authorList>
            <person name="Lanie J.A."/>
            <person name="Ng W.-L."/>
            <person name="Kazmierczak K.M."/>
            <person name="Andrzejewski T.M."/>
            <person name="Davidsen T.M."/>
            <person name="Wayne K.J."/>
            <person name="Tettelin H."/>
            <person name="Glass J.I."/>
            <person name="Rusch D."/>
            <person name="Podicherti R."/>
            <person name="Tsui H.-C.T."/>
            <person name="Winkler M.E."/>
        </authorList>
    </citation>
    <scope>NUCLEOTIDE SEQUENCE</scope>
</reference>
<feature type="non-terminal residue" evidence="1">
    <location>
        <position position="1"/>
    </location>
</feature>
<proteinExistence type="predicted"/>
<protein>
    <submittedName>
        <fullName evidence="1">Uncharacterized protein</fullName>
    </submittedName>
</protein>
<dbReference type="EMBL" id="UINC01004187">
    <property type="protein sequence ID" value="SVA12462.1"/>
    <property type="molecule type" value="Genomic_DNA"/>
</dbReference>
<dbReference type="AlphaFoldDB" id="A0A381T8H1"/>
<gene>
    <name evidence="1" type="ORF">METZ01_LOCUS65316</name>
</gene>
<evidence type="ECO:0000313" key="1">
    <source>
        <dbReference type="EMBL" id="SVA12462.1"/>
    </source>
</evidence>
<accession>A0A381T8H1</accession>
<name>A0A381T8H1_9ZZZZ</name>
<sequence length="560" mass="64087">VRSSLILRPSEQVMRLERMGSAFQTRISFMRSLVRRMHRDAWTIEQSRFELDGNGFGVAVYSACGPERNYSLVAFANPLDDDQRTDRVIAEAWDASFVLYDGVPSDEDIARLKLRAPRQEAGRFEGSELVLSRANRSMRLFDYVCTSLAAGVQPDITRLTEVGYLMRTTAVYGNGKFGVGDRAKIAGRPELAGPFQAELLTVYLIRCFTLDQVEHVAKAKSSGQFVPLERSRKRFLGIGNATGLGMAPFLITHPELIHRWAHARENALARVRQVIDAAPEKIDRFQVLLTRARKHLDEWQVEDSRQWARILETRSGVARIREWISVADSPLAEKRPWDRLYQMAEARLSVESQEFLVSLLIELYPELVDELETTLSSERRSSIDASQSMHELRSTIEKNYRWALEIDFERPGSQQHFWYTSANKLEPRFGDRYSEAGADREMPLAIARDVQQLYRQLTVTDDAVSLAQYLLSNPQHRHVVRRIQANAIDTYGEIQDNLIDEDCLPLHLLRYKLAFFGASKFDPKSSLWTRITLFQGAPLPDELHREDADDWCFPVAPTAH</sequence>